<dbReference type="Pfam" id="PF13620">
    <property type="entry name" value="CarboxypepD_reg"/>
    <property type="match status" value="1"/>
</dbReference>
<evidence type="ECO:0008006" key="2">
    <source>
        <dbReference type="Google" id="ProtNLM"/>
    </source>
</evidence>
<dbReference type="Pfam" id="PF01640">
    <property type="entry name" value="Peptidase_C10"/>
    <property type="match status" value="1"/>
</dbReference>
<dbReference type="SUPFAM" id="SSF49464">
    <property type="entry name" value="Carboxypeptidase regulatory domain-like"/>
    <property type="match status" value="1"/>
</dbReference>
<protein>
    <recommendedName>
        <fullName evidence="2">Carboxypeptidase regulatory-like domain-containing protein</fullName>
    </recommendedName>
</protein>
<dbReference type="InterPro" id="IPR044934">
    <property type="entry name" value="Streptopain_sf"/>
</dbReference>
<reference evidence="1" key="1">
    <citation type="journal article" date="2014" name="Front. Microbiol.">
        <title>High frequency of phylogenetically diverse reductive dehalogenase-homologous genes in deep subseafloor sedimentary metagenomes.</title>
        <authorList>
            <person name="Kawai M."/>
            <person name="Futagami T."/>
            <person name="Toyoda A."/>
            <person name="Takaki Y."/>
            <person name="Nishi S."/>
            <person name="Hori S."/>
            <person name="Arai W."/>
            <person name="Tsubouchi T."/>
            <person name="Morono Y."/>
            <person name="Uchiyama I."/>
            <person name="Ito T."/>
            <person name="Fujiyama A."/>
            <person name="Inagaki F."/>
            <person name="Takami H."/>
        </authorList>
    </citation>
    <scope>NUCLEOTIDE SEQUENCE</scope>
    <source>
        <strain evidence="1">Expedition CK06-06</strain>
    </source>
</reference>
<name>X0SQT1_9ZZZZ</name>
<proteinExistence type="predicted"/>
<dbReference type="Gene3D" id="2.60.40.1120">
    <property type="entry name" value="Carboxypeptidase-like, regulatory domain"/>
    <property type="match status" value="1"/>
</dbReference>
<dbReference type="GO" id="GO:0008234">
    <property type="term" value="F:cysteine-type peptidase activity"/>
    <property type="evidence" value="ECO:0007669"/>
    <property type="project" value="InterPro"/>
</dbReference>
<dbReference type="InterPro" id="IPR008969">
    <property type="entry name" value="CarboxyPept-like_regulatory"/>
</dbReference>
<sequence>AIGAICYDAAVAAQTEFSQNSSASNLHDAREALRDTFMYKNAIRASDSIGSLGGSVLNNMVNTNLDAGHPVILGIKREETDSGHAVVADGYGYDFSRLYHHLNMGWSGSDDIWYNLPNIDSSRAEYYDTVNGCIYNIFPSGSGEIISGRVTDTSGNPISDATVTAEGGSGPYTAVTNNRGIYALVKVGSYTAYIVSVTKSGYNFTSQSASTRKSENSTRVSGNKWGIDFVGEEASVPPADPARSAPALYYSTEDFETDDFTKLPWSHSGDGNWTVTSDEKYSGAYSAQAGSINHDESTTLWVRLDCIAGDITFYHKVSSELGCDYLEFYIDGVRKGRWSGTTDWEHVSFPVTAGTRIFEWAYSKDGSISKGSDSAWIDEIAFPLDCGVLRDFDSNGQVNFIDFAFFASQWLGARKAGTLQRGTPDLADLNG</sequence>
<accession>X0SQT1</accession>
<dbReference type="InterPro" id="IPR018247">
    <property type="entry name" value="EF_Hand_1_Ca_BS"/>
</dbReference>
<feature type="non-terminal residue" evidence="1">
    <location>
        <position position="431"/>
    </location>
</feature>
<dbReference type="GO" id="GO:0006508">
    <property type="term" value="P:proteolysis"/>
    <property type="evidence" value="ECO:0007669"/>
    <property type="project" value="InterPro"/>
</dbReference>
<dbReference type="AlphaFoldDB" id="X0SQT1"/>
<comment type="caution">
    <text evidence="1">The sequence shown here is derived from an EMBL/GenBank/DDBJ whole genome shotgun (WGS) entry which is preliminary data.</text>
</comment>
<organism evidence="1">
    <name type="scientific">marine sediment metagenome</name>
    <dbReference type="NCBI Taxonomy" id="412755"/>
    <lineage>
        <taxon>unclassified sequences</taxon>
        <taxon>metagenomes</taxon>
        <taxon>ecological metagenomes</taxon>
    </lineage>
</organism>
<dbReference type="InterPro" id="IPR038765">
    <property type="entry name" value="Papain-like_cys_pep_sf"/>
</dbReference>
<dbReference type="Gene3D" id="3.90.70.50">
    <property type="entry name" value="Peptidase C10, streptopain"/>
    <property type="match status" value="1"/>
</dbReference>
<dbReference type="InterPro" id="IPR000200">
    <property type="entry name" value="Peptidase_C10"/>
</dbReference>
<dbReference type="EMBL" id="BARS01005707">
    <property type="protein sequence ID" value="GAF77476.1"/>
    <property type="molecule type" value="Genomic_DNA"/>
</dbReference>
<feature type="non-terminal residue" evidence="1">
    <location>
        <position position="1"/>
    </location>
</feature>
<gene>
    <name evidence="1" type="ORF">S01H1_11198</name>
</gene>
<dbReference type="SUPFAM" id="SSF54001">
    <property type="entry name" value="Cysteine proteinases"/>
    <property type="match status" value="1"/>
</dbReference>
<dbReference type="PROSITE" id="PS00018">
    <property type="entry name" value="EF_HAND_1"/>
    <property type="match status" value="1"/>
</dbReference>
<evidence type="ECO:0000313" key="1">
    <source>
        <dbReference type="EMBL" id="GAF77476.1"/>
    </source>
</evidence>